<feature type="region of interest" description="Disordered" evidence="1">
    <location>
        <begin position="1"/>
        <end position="78"/>
    </location>
</feature>
<evidence type="ECO:0000313" key="3">
    <source>
        <dbReference type="Proteomes" id="UP000193067"/>
    </source>
</evidence>
<protein>
    <submittedName>
        <fullName evidence="2">Uncharacterized protein</fullName>
    </submittedName>
</protein>
<gene>
    <name evidence="2" type="ORF">PYCCODRAFT_1436857</name>
</gene>
<reference evidence="2 3" key="1">
    <citation type="journal article" date="2015" name="Biotechnol. Biofuels">
        <title>Enhanced degradation of softwood versus hardwood by the white-rot fungus Pycnoporus coccineus.</title>
        <authorList>
            <person name="Couturier M."/>
            <person name="Navarro D."/>
            <person name="Chevret D."/>
            <person name="Henrissat B."/>
            <person name="Piumi F."/>
            <person name="Ruiz-Duenas F.J."/>
            <person name="Martinez A.T."/>
            <person name="Grigoriev I.V."/>
            <person name="Riley R."/>
            <person name="Lipzen A."/>
            <person name="Berrin J.G."/>
            <person name="Master E.R."/>
            <person name="Rosso M.N."/>
        </authorList>
    </citation>
    <scope>NUCLEOTIDE SEQUENCE [LARGE SCALE GENOMIC DNA]</scope>
    <source>
        <strain evidence="2 3">BRFM310</strain>
    </source>
</reference>
<sequence>MNDGGSPGGDSSDSSFSGSSDSSADEHSEGGLDHESDASLDAPRGSRGLRTHSRKKQKRHSQRYLAPVLKPEKPVPYDGRADAQVFHKFMRQMTEYLAVFRHDGLRRPPAMVDEDAVH</sequence>
<dbReference type="Proteomes" id="UP000193067">
    <property type="component" value="Unassembled WGS sequence"/>
</dbReference>
<keyword evidence="3" id="KW-1185">Reference proteome</keyword>
<feature type="compositionally biased region" description="Basic residues" evidence="1">
    <location>
        <begin position="47"/>
        <end position="62"/>
    </location>
</feature>
<dbReference type="OrthoDB" id="2757813at2759"/>
<organism evidence="2 3">
    <name type="scientific">Trametes coccinea (strain BRFM310)</name>
    <name type="common">Pycnoporus coccineus</name>
    <dbReference type="NCBI Taxonomy" id="1353009"/>
    <lineage>
        <taxon>Eukaryota</taxon>
        <taxon>Fungi</taxon>
        <taxon>Dikarya</taxon>
        <taxon>Basidiomycota</taxon>
        <taxon>Agaricomycotina</taxon>
        <taxon>Agaricomycetes</taxon>
        <taxon>Polyporales</taxon>
        <taxon>Polyporaceae</taxon>
        <taxon>Trametes</taxon>
    </lineage>
</organism>
<evidence type="ECO:0000256" key="1">
    <source>
        <dbReference type="SAM" id="MobiDB-lite"/>
    </source>
</evidence>
<dbReference type="AlphaFoldDB" id="A0A1Y2IKB4"/>
<feature type="compositionally biased region" description="Low complexity" evidence="1">
    <location>
        <begin position="9"/>
        <end position="22"/>
    </location>
</feature>
<name>A0A1Y2IKB4_TRAC3</name>
<dbReference type="EMBL" id="KZ084114">
    <property type="protein sequence ID" value="OSD01084.1"/>
    <property type="molecule type" value="Genomic_DNA"/>
</dbReference>
<feature type="compositionally biased region" description="Basic and acidic residues" evidence="1">
    <location>
        <begin position="24"/>
        <end position="37"/>
    </location>
</feature>
<accession>A0A1Y2IKB4</accession>
<proteinExistence type="predicted"/>
<dbReference type="STRING" id="1353009.A0A1Y2IKB4"/>
<evidence type="ECO:0000313" key="2">
    <source>
        <dbReference type="EMBL" id="OSD01084.1"/>
    </source>
</evidence>